<reference evidence="2 3" key="1">
    <citation type="submission" date="2018-08" db="EMBL/GenBank/DDBJ databases">
        <title>Bacillus jemisoniae sp. nov., Bacillus chryseoplanitiae sp. nov., Bacillus resnikiae sp. nov., and Bacillus frankliniae sp. nov., isolated from Viking spacecraft and associated surfaces.</title>
        <authorList>
            <person name="Seuylemezian A."/>
            <person name="Vaishampayan P."/>
        </authorList>
    </citation>
    <scope>NUCLEOTIDE SEQUENCE [LARGE SCALE GENOMIC DNA]</scope>
    <source>
        <strain evidence="2 3">JJ-247</strain>
    </source>
</reference>
<accession>A0A398B1Y2</accession>
<dbReference type="AlphaFoldDB" id="A0A398B1Y2"/>
<dbReference type="Gene3D" id="2.120.10.30">
    <property type="entry name" value="TolB, C-terminal domain"/>
    <property type="match status" value="1"/>
</dbReference>
<proteinExistence type="predicted"/>
<evidence type="ECO:0000313" key="2">
    <source>
        <dbReference type="EMBL" id="RID83857.1"/>
    </source>
</evidence>
<protein>
    <recommendedName>
        <fullName evidence="1">YqgU-like 6-bladed beta-propeller domain-containing protein</fullName>
    </recommendedName>
</protein>
<name>A0A398B1Y2_9BACI</name>
<dbReference type="InterPro" id="IPR048421">
    <property type="entry name" value="YqgU_beta-prop"/>
</dbReference>
<dbReference type="EMBL" id="QWVT01000024">
    <property type="protein sequence ID" value="RID83857.1"/>
    <property type="molecule type" value="Genomic_DNA"/>
</dbReference>
<keyword evidence="3" id="KW-1185">Reference proteome</keyword>
<dbReference type="Proteomes" id="UP000265816">
    <property type="component" value="Unassembled WGS sequence"/>
</dbReference>
<sequence>MGKNGKVYIHTIRQILIFAFLLIFAASVTGCEKGEPAGSGHREAVEEKIVNDAKEALTAKLPIEGFEGDFNKAAGWLDESSILFYSDSGKNTGIYKYNLASGKKSLLLTSDFPVVNAIISPSGRYILIHSAPSTYEGMLTVIDQEGKQHYQEKVSSYELSLEWSPYNEEKVLVSTFDESWNYQTSILNIKERKIQTVKLPQPFAWWLNKDEILYLDWDKENPALTAPLLKMSYLGSGQKEIAPAVYHVDTSKKWVLSISDEKSEPGMAAYHLYNKKMKKVSGINVPQLSTFSGWLVPSYAFIDNDDTFLYFSPVESGEADLYNKGFILKEYSMKTKKQSNVLKDVPNEPLSCSPSGDYCLYGHNFEKLINLREKTVTTLMKSQ</sequence>
<evidence type="ECO:0000313" key="3">
    <source>
        <dbReference type="Proteomes" id="UP000265816"/>
    </source>
</evidence>
<feature type="domain" description="YqgU-like 6-bladed beta-propeller" evidence="1">
    <location>
        <begin position="98"/>
        <end position="362"/>
    </location>
</feature>
<dbReference type="OrthoDB" id="2168335at2"/>
<gene>
    <name evidence="2" type="ORF">D1970_14730</name>
</gene>
<evidence type="ECO:0000259" key="1">
    <source>
        <dbReference type="Pfam" id="PF21101"/>
    </source>
</evidence>
<comment type="caution">
    <text evidence="2">The sequence shown here is derived from an EMBL/GenBank/DDBJ whole genome shotgun (WGS) entry which is preliminary data.</text>
</comment>
<dbReference type="Pfam" id="PF21101">
    <property type="entry name" value="YqgU"/>
    <property type="match status" value="1"/>
</dbReference>
<organism evidence="2 3">
    <name type="scientific">Mesobacillus zeae</name>
    <dbReference type="NCBI Taxonomy" id="1917180"/>
    <lineage>
        <taxon>Bacteria</taxon>
        <taxon>Bacillati</taxon>
        <taxon>Bacillota</taxon>
        <taxon>Bacilli</taxon>
        <taxon>Bacillales</taxon>
        <taxon>Bacillaceae</taxon>
        <taxon>Mesobacillus</taxon>
    </lineage>
</organism>
<dbReference type="PROSITE" id="PS51257">
    <property type="entry name" value="PROKAR_LIPOPROTEIN"/>
    <property type="match status" value="1"/>
</dbReference>
<dbReference type="RefSeq" id="WP_119113632.1">
    <property type="nucleotide sequence ID" value="NZ_CBCSEO010000005.1"/>
</dbReference>
<dbReference type="SUPFAM" id="SSF82171">
    <property type="entry name" value="DPP6 N-terminal domain-like"/>
    <property type="match status" value="1"/>
</dbReference>
<dbReference type="InterPro" id="IPR011042">
    <property type="entry name" value="6-blade_b-propeller_TolB-like"/>
</dbReference>